<protein>
    <submittedName>
        <fullName evidence="3">Os05g0149251 protein</fullName>
    </submittedName>
</protein>
<dbReference type="Proteomes" id="UP000059680">
    <property type="component" value="Chromosome 5"/>
</dbReference>
<feature type="compositionally biased region" description="Basic residues" evidence="1">
    <location>
        <begin position="190"/>
        <end position="203"/>
    </location>
</feature>
<evidence type="ECO:0000313" key="4">
    <source>
        <dbReference type="Proteomes" id="UP000059680"/>
    </source>
</evidence>
<evidence type="ECO:0000313" key="3">
    <source>
        <dbReference type="EMBL" id="BAS92283.1"/>
    </source>
</evidence>
<feature type="region of interest" description="Disordered" evidence="1">
    <location>
        <begin position="189"/>
        <end position="216"/>
    </location>
</feature>
<keyword evidence="2" id="KW-0812">Transmembrane</keyword>
<name>A0A0P0WHY7_ORYSJ</name>
<reference evidence="4" key="1">
    <citation type="journal article" date="2005" name="Nature">
        <title>The map-based sequence of the rice genome.</title>
        <authorList>
            <consortium name="International rice genome sequencing project (IRGSP)"/>
            <person name="Matsumoto T."/>
            <person name="Wu J."/>
            <person name="Kanamori H."/>
            <person name="Katayose Y."/>
            <person name="Fujisawa M."/>
            <person name="Namiki N."/>
            <person name="Mizuno H."/>
            <person name="Yamamoto K."/>
            <person name="Antonio B.A."/>
            <person name="Baba T."/>
            <person name="Sakata K."/>
            <person name="Nagamura Y."/>
            <person name="Aoki H."/>
            <person name="Arikawa K."/>
            <person name="Arita K."/>
            <person name="Bito T."/>
            <person name="Chiden Y."/>
            <person name="Fujitsuka N."/>
            <person name="Fukunaka R."/>
            <person name="Hamada M."/>
            <person name="Harada C."/>
            <person name="Hayashi A."/>
            <person name="Hijishita S."/>
            <person name="Honda M."/>
            <person name="Hosokawa S."/>
            <person name="Ichikawa Y."/>
            <person name="Idonuma A."/>
            <person name="Iijima M."/>
            <person name="Ikeda M."/>
            <person name="Ikeno M."/>
            <person name="Ito K."/>
            <person name="Ito S."/>
            <person name="Ito T."/>
            <person name="Ito Y."/>
            <person name="Ito Y."/>
            <person name="Iwabuchi A."/>
            <person name="Kamiya K."/>
            <person name="Karasawa W."/>
            <person name="Kurita K."/>
            <person name="Katagiri S."/>
            <person name="Kikuta A."/>
            <person name="Kobayashi H."/>
            <person name="Kobayashi N."/>
            <person name="Machita K."/>
            <person name="Maehara T."/>
            <person name="Masukawa M."/>
            <person name="Mizubayashi T."/>
            <person name="Mukai Y."/>
            <person name="Nagasaki H."/>
            <person name="Nagata Y."/>
            <person name="Naito S."/>
            <person name="Nakashima M."/>
            <person name="Nakama Y."/>
            <person name="Nakamichi Y."/>
            <person name="Nakamura M."/>
            <person name="Meguro A."/>
            <person name="Negishi M."/>
            <person name="Ohta I."/>
            <person name="Ohta T."/>
            <person name="Okamoto M."/>
            <person name="Ono N."/>
            <person name="Saji S."/>
            <person name="Sakaguchi M."/>
            <person name="Sakai K."/>
            <person name="Shibata M."/>
            <person name="Shimokawa T."/>
            <person name="Song J."/>
            <person name="Takazaki Y."/>
            <person name="Terasawa K."/>
            <person name="Tsugane M."/>
            <person name="Tsuji K."/>
            <person name="Ueda S."/>
            <person name="Waki K."/>
            <person name="Yamagata H."/>
            <person name="Yamamoto M."/>
            <person name="Yamamoto S."/>
            <person name="Yamane H."/>
            <person name="Yoshiki S."/>
            <person name="Yoshihara R."/>
            <person name="Yukawa K."/>
            <person name="Zhong H."/>
            <person name="Yano M."/>
            <person name="Yuan Q."/>
            <person name="Ouyang S."/>
            <person name="Liu J."/>
            <person name="Jones K.M."/>
            <person name="Gansberger K."/>
            <person name="Moffat K."/>
            <person name="Hill J."/>
            <person name="Bera J."/>
            <person name="Fadrosh D."/>
            <person name="Jin S."/>
            <person name="Johri S."/>
            <person name="Kim M."/>
            <person name="Overton L."/>
            <person name="Reardon M."/>
            <person name="Tsitrin T."/>
            <person name="Vuong H."/>
            <person name="Weaver B."/>
            <person name="Ciecko A."/>
            <person name="Tallon L."/>
            <person name="Jackson J."/>
            <person name="Pai G."/>
            <person name="Aken S.V."/>
            <person name="Utterback T."/>
            <person name="Reidmuller S."/>
            <person name="Feldblyum T."/>
            <person name="Hsiao J."/>
            <person name="Zismann V."/>
            <person name="Iobst S."/>
            <person name="de Vazeille A.R."/>
            <person name="Buell C.R."/>
            <person name="Ying K."/>
            <person name="Li Y."/>
            <person name="Lu T."/>
            <person name="Huang Y."/>
            <person name="Zhao Q."/>
            <person name="Feng Q."/>
            <person name="Zhang L."/>
            <person name="Zhu J."/>
            <person name="Weng Q."/>
            <person name="Mu J."/>
            <person name="Lu Y."/>
            <person name="Fan D."/>
            <person name="Liu Y."/>
            <person name="Guan J."/>
            <person name="Zhang Y."/>
            <person name="Yu S."/>
            <person name="Liu X."/>
            <person name="Zhang Y."/>
            <person name="Hong G."/>
            <person name="Han B."/>
            <person name="Choisne N."/>
            <person name="Demange N."/>
            <person name="Orjeda G."/>
            <person name="Samain S."/>
            <person name="Cattolico L."/>
            <person name="Pelletier E."/>
            <person name="Couloux A."/>
            <person name="Segurens B."/>
            <person name="Wincker P."/>
            <person name="D'Hont A."/>
            <person name="Scarpelli C."/>
            <person name="Weissenbach J."/>
            <person name="Salanoubat M."/>
            <person name="Quetier F."/>
            <person name="Yu Y."/>
            <person name="Kim H.R."/>
            <person name="Rambo T."/>
            <person name="Currie J."/>
            <person name="Collura K."/>
            <person name="Luo M."/>
            <person name="Yang T."/>
            <person name="Ammiraju J.S.S."/>
            <person name="Engler F."/>
            <person name="Soderlund C."/>
            <person name="Wing R.A."/>
            <person name="Palmer L.E."/>
            <person name="de la Bastide M."/>
            <person name="Spiegel L."/>
            <person name="Nascimento L."/>
            <person name="Zutavern T."/>
            <person name="O'Shaughnessy A."/>
            <person name="Dike S."/>
            <person name="Dedhia N."/>
            <person name="Preston R."/>
            <person name="Balija V."/>
            <person name="McCombie W.R."/>
            <person name="Chow T."/>
            <person name="Chen H."/>
            <person name="Chung M."/>
            <person name="Chen C."/>
            <person name="Shaw J."/>
            <person name="Wu H."/>
            <person name="Hsiao K."/>
            <person name="Chao Y."/>
            <person name="Chu M."/>
            <person name="Cheng C."/>
            <person name="Hour A."/>
            <person name="Lee P."/>
            <person name="Lin S."/>
            <person name="Lin Y."/>
            <person name="Liou J."/>
            <person name="Liu S."/>
            <person name="Hsing Y."/>
            <person name="Raghuvanshi S."/>
            <person name="Mohanty A."/>
            <person name="Bharti A.K."/>
            <person name="Gaur A."/>
            <person name="Gupta V."/>
            <person name="Kumar D."/>
            <person name="Ravi V."/>
            <person name="Vij S."/>
            <person name="Kapur A."/>
            <person name="Khurana P."/>
            <person name="Khurana P."/>
            <person name="Khurana J.P."/>
            <person name="Tyagi A.K."/>
            <person name="Gaikwad K."/>
            <person name="Singh A."/>
            <person name="Dalal V."/>
            <person name="Srivastava S."/>
            <person name="Dixit A."/>
            <person name="Pal A.K."/>
            <person name="Ghazi I.A."/>
            <person name="Yadav M."/>
            <person name="Pandit A."/>
            <person name="Bhargava A."/>
            <person name="Sureshbabu K."/>
            <person name="Batra K."/>
            <person name="Sharma T.R."/>
            <person name="Mohapatra T."/>
            <person name="Singh N.K."/>
            <person name="Messing J."/>
            <person name="Nelson A.B."/>
            <person name="Fuks G."/>
            <person name="Kavchok S."/>
            <person name="Keizer G."/>
            <person name="Linton E."/>
            <person name="Llaca V."/>
            <person name="Song R."/>
            <person name="Tanyolac B."/>
            <person name="Young S."/>
            <person name="Ho-Il K."/>
            <person name="Hahn J.H."/>
            <person name="Sangsakoo G."/>
            <person name="Vanavichit A."/>
            <person name="de Mattos Luiz.A.T."/>
            <person name="Zimmer P.D."/>
            <person name="Malone G."/>
            <person name="Dellagostin O."/>
            <person name="de Oliveira A.C."/>
            <person name="Bevan M."/>
            <person name="Bancroft I."/>
            <person name="Minx P."/>
            <person name="Cordum H."/>
            <person name="Wilson R."/>
            <person name="Cheng Z."/>
            <person name="Jin W."/>
            <person name="Jiang J."/>
            <person name="Leong S.A."/>
            <person name="Iwama H."/>
            <person name="Gojobori T."/>
            <person name="Itoh T."/>
            <person name="Niimura Y."/>
            <person name="Fujii Y."/>
            <person name="Habara T."/>
            <person name="Sakai H."/>
            <person name="Sato Y."/>
            <person name="Wilson G."/>
            <person name="Kumar K."/>
            <person name="McCouch S."/>
            <person name="Juretic N."/>
            <person name="Hoen D."/>
            <person name="Wright S."/>
            <person name="Bruskiewich R."/>
            <person name="Bureau T."/>
            <person name="Miyao A."/>
            <person name="Hirochika H."/>
            <person name="Nishikawa T."/>
            <person name="Kadowaki K."/>
            <person name="Sugiura M."/>
            <person name="Burr B."/>
            <person name="Sasaki T."/>
        </authorList>
    </citation>
    <scope>NUCLEOTIDE SEQUENCE [LARGE SCALE GENOMIC DNA]</scope>
    <source>
        <strain evidence="4">cv. Nipponbare</strain>
    </source>
</reference>
<dbReference type="InParanoid" id="A0A0P0WHY7"/>
<dbReference type="PaxDb" id="39947-A0A0P0WHY7"/>
<evidence type="ECO:0000256" key="2">
    <source>
        <dbReference type="SAM" id="Phobius"/>
    </source>
</evidence>
<reference evidence="3 4" key="3">
    <citation type="journal article" date="2013" name="Rice">
        <title>Improvement of the Oryza sativa Nipponbare reference genome using next generation sequence and optical map data.</title>
        <authorList>
            <person name="Kawahara Y."/>
            <person name="de la Bastide M."/>
            <person name="Hamilton J.P."/>
            <person name="Kanamori H."/>
            <person name="McCombie W.R."/>
            <person name="Ouyang S."/>
            <person name="Schwartz D.C."/>
            <person name="Tanaka T."/>
            <person name="Wu J."/>
            <person name="Zhou S."/>
            <person name="Childs K.L."/>
            <person name="Davidson R.M."/>
            <person name="Lin H."/>
            <person name="Quesada-Ocampo L."/>
            <person name="Vaillancourt B."/>
            <person name="Sakai H."/>
            <person name="Lee S.S."/>
            <person name="Kim J."/>
            <person name="Numa H."/>
            <person name="Itoh T."/>
            <person name="Buell C.R."/>
            <person name="Matsumoto T."/>
        </authorList>
    </citation>
    <scope>NUCLEOTIDE SEQUENCE [LARGE SCALE GENOMIC DNA]</scope>
    <source>
        <strain evidence="4">cv. Nipponbare</strain>
    </source>
</reference>
<dbReference type="EMBL" id="AP014961">
    <property type="protein sequence ID" value="BAS92283.1"/>
    <property type="molecule type" value="Genomic_DNA"/>
</dbReference>
<proteinExistence type="predicted"/>
<keyword evidence="2" id="KW-0472">Membrane</keyword>
<gene>
    <name evidence="3" type="ordered locus">Os05g0149251</name>
    <name evidence="3" type="ORF">OSNPB_050149251</name>
</gene>
<dbReference type="AlphaFoldDB" id="A0A0P0WHY7"/>
<reference evidence="3 4" key="2">
    <citation type="journal article" date="2013" name="Plant Cell Physiol.">
        <title>Rice Annotation Project Database (RAP-DB): an integrative and interactive database for rice genomics.</title>
        <authorList>
            <person name="Sakai H."/>
            <person name="Lee S.S."/>
            <person name="Tanaka T."/>
            <person name="Numa H."/>
            <person name="Kim J."/>
            <person name="Kawahara Y."/>
            <person name="Wakimoto H."/>
            <person name="Yang C.C."/>
            <person name="Iwamoto M."/>
            <person name="Abe T."/>
            <person name="Yamada Y."/>
            <person name="Muto A."/>
            <person name="Inokuchi H."/>
            <person name="Ikemura T."/>
            <person name="Matsumoto T."/>
            <person name="Sasaki T."/>
            <person name="Itoh T."/>
        </authorList>
    </citation>
    <scope>NUCLEOTIDE SEQUENCE [LARGE SCALE GENOMIC DNA]</scope>
    <source>
        <strain evidence="4">cv. Nipponbare</strain>
    </source>
</reference>
<keyword evidence="4" id="KW-1185">Reference proteome</keyword>
<keyword evidence="2" id="KW-1133">Transmembrane helix</keyword>
<feature type="transmembrane region" description="Helical" evidence="2">
    <location>
        <begin position="415"/>
        <end position="441"/>
    </location>
</feature>
<evidence type="ECO:0000256" key="1">
    <source>
        <dbReference type="SAM" id="MobiDB-lite"/>
    </source>
</evidence>
<sequence>MLSGEDDAAGGAMLVRRRQRWSGELVVHSVDAVAEVVWWRWRELLLLHGEWRRRWRRQRQRQRQRVGVARLVWLVLMERRRRREWLGHRRARRLLRWTRRRLQVGVLCRARRRLERRWREPDRLGGALGERRGGVSAAARRRCRWRRLELAVPGVEHELHPRGITERRRRRRAVVGDRLLEDRLGLLPNHRARRHGPGQRQRRAVAAGGPGPERGRLHEAKLGALLRRRRCSVGGEVAVRLDAAEVVVGRDLAEHGGVGARVLERDVGVGLEPVDDAAHVGLPVDADAVDVERPEPREPRLEGGHRWQRGLRRELHHQRRRRWRLDRRSQSRLLLLLPGSDRIILPRRRRRRGGELQTGGLLVSGERLDLVELGFLLGGKLLLAIRRGALDAGNLGGGGGGVAGPRGRLLLRRRLLAVGGGGGIGLRGLVVLGWIVLMALLERLGAEGEEEGASFVRDAAAAGDIGGNERKALKLGYYLLQIMVYLSRQ</sequence>
<organism evidence="3 4">
    <name type="scientific">Oryza sativa subsp. japonica</name>
    <name type="common">Rice</name>
    <dbReference type="NCBI Taxonomy" id="39947"/>
    <lineage>
        <taxon>Eukaryota</taxon>
        <taxon>Viridiplantae</taxon>
        <taxon>Streptophyta</taxon>
        <taxon>Embryophyta</taxon>
        <taxon>Tracheophyta</taxon>
        <taxon>Spermatophyta</taxon>
        <taxon>Magnoliopsida</taxon>
        <taxon>Liliopsida</taxon>
        <taxon>Poales</taxon>
        <taxon>Poaceae</taxon>
        <taxon>BOP clade</taxon>
        <taxon>Oryzoideae</taxon>
        <taxon>Oryzeae</taxon>
        <taxon>Oryzinae</taxon>
        <taxon>Oryza</taxon>
        <taxon>Oryza sativa</taxon>
    </lineage>
</organism>
<dbReference type="Gramene" id="Os05t0149251-00">
    <property type="protein sequence ID" value="Os05t0149251-00"/>
    <property type="gene ID" value="Os05g0149251"/>
</dbReference>
<accession>A0A0P0WHY7</accession>